<feature type="domain" description="Zn(2)-C6 fungal-type" evidence="3">
    <location>
        <begin position="35"/>
        <end position="79"/>
    </location>
</feature>
<proteinExistence type="predicted"/>
<reference evidence="5" key="3">
    <citation type="submission" date="2025-08" db="UniProtKB">
        <authorList>
            <consortium name="RefSeq"/>
        </authorList>
    </citation>
    <scope>IDENTIFICATION</scope>
    <source>
        <strain evidence="5">NI907</strain>
    </source>
</reference>
<dbReference type="CDD" id="cd00067">
    <property type="entry name" value="GAL4"/>
    <property type="match status" value="1"/>
</dbReference>
<dbReference type="SMART" id="SM00066">
    <property type="entry name" value="GAL4"/>
    <property type="match status" value="1"/>
</dbReference>
<dbReference type="SUPFAM" id="SSF57701">
    <property type="entry name" value="Zn2/Cys6 DNA-binding domain"/>
    <property type="match status" value="1"/>
</dbReference>
<reference evidence="5" key="1">
    <citation type="journal article" date="2019" name="Mol. Biol. Evol.">
        <title>Blast fungal genomes show frequent chromosomal changes, gene gains and losses, and effector gene turnover.</title>
        <authorList>
            <person name="Gomez Luciano L.B."/>
            <person name="Jason Tsai I."/>
            <person name="Chuma I."/>
            <person name="Tosa Y."/>
            <person name="Chen Y.H."/>
            <person name="Li J.Y."/>
            <person name="Li M.Y."/>
            <person name="Jade Lu M.Y."/>
            <person name="Nakayashiki H."/>
            <person name="Li W.H."/>
        </authorList>
    </citation>
    <scope>NUCLEOTIDE SEQUENCE</scope>
    <source>
        <strain evidence="5">NI907</strain>
    </source>
</reference>
<dbReference type="KEGG" id="pgri:PgNI_02241"/>
<accession>A0A6P8BGZ7</accession>
<evidence type="ECO:0000313" key="4">
    <source>
        <dbReference type="Proteomes" id="UP000515153"/>
    </source>
</evidence>
<dbReference type="GO" id="GO:0008270">
    <property type="term" value="F:zinc ion binding"/>
    <property type="evidence" value="ECO:0007669"/>
    <property type="project" value="InterPro"/>
</dbReference>
<dbReference type="GO" id="GO:0000981">
    <property type="term" value="F:DNA-binding transcription factor activity, RNA polymerase II-specific"/>
    <property type="evidence" value="ECO:0007669"/>
    <property type="project" value="InterPro"/>
</dbReference>
<protein>
    <recommendedName>
        <fullName evidence="3">Zn(2)-C6 fungal-type domain-containing protein</fullName>
    </recommendedName>
</protein>
<dbReference type="AlphaFoldDB" id="A0A6P8BGZ7"/>
<dbReference type="GeneID" id="41957220"/>
<evidence type="ECO:0000256" key="1">
    <source>
        <dbReference type="ARBA" id="ARBA00023242"/>
    </source>
</evidence>
<dbReference type="Gene3D" id="4.10.240.10">
    <property type="entry name" value="Zn(2)-C6 fungal-type DNA-binding domain"/>
    <property type="match status" value="1"/>
</dbReference>
<keyword evidence="1" id="KW-0539">Nucleus</keyword>
<evidence type="ECO:0000313" key="5">
    <source>
        <dbReference type="RefSeq" id="XP_030986349.1"/>
    </source>
</evidence>
<name>A0A6P8BGZ7_PYRGI</name>
<dbReference type="InterPro" id="IPR036864">
    <property type="entry name" value="Zn2-C6_fun-type_DNA-bd_sf"/>
</dbReference>
<sequence>MDSIVVQLDQSSTGAGRSSYPQERSIPTSSSRRSACDRCRARKLRCSRVPDSNFFTDSTRTGGPPPCERCTKAGADCLYTIRTRRTPPWWCGYDRHVFKSSATFPYFYQLPLEDTLGSEVGGQMCLGSRCRMPFEAHMPAPPPPPGESHAHMTSVPKHHIGPDHGSTERGSNFHWPMATDVSGANLSTICGNFPFMTSPNVHPSQKSNSGHSIPSDINDQSLGMASSFAPRQWQDHAFAMSEILAGDQSNRGTDCGVPVVESNVSKEPRFPVTAQWPGTREECLRELMDLTSRLIVCFSFTEDRPSVDLQDILASSPRDQNHYAEISNVSETGKSMVRSLLESSQLFLDIVERLKSLTMPVKEDQTSCSPSTSSESDYSIIDSPLLTGSSSSYETCSMTYKQNCDRHNEVEMEDLSKRQQSGHLNTQKMPMTPSMLSPHLNKYFSLPTTFTIISCYMWLFRGYEAVFAAIHNALVVQNNQARGGMQENRTDQLNSKGKKPDLVIFPDIKIGGIDLDCHPHVQIEMLIHVSCQMLQRIEAALGIDPTTSRDGTTTLQNLPAGAGRDGMLNVTAAPALLQTFLHGGGFDSCSVGDKVPKSARMSLDSGILQSILENLRGCREFAANQI</sequence>
<feature type="region of interest" description="Disordered" evidence="2">
    <location>
        <begin position="1"/>
        <end position="31"/>
    </location>
</feature>
<evidence type="ECO:0000259" key="3">
    <source>
        <dbReference type="PROSITE" id="PS50048"/>
    </source>
</evidence>
<organism evidence="4 5">
    <name type="scientific">Pyricularia grisea</name>
    <name type="common">Crabgrass-specific blast fungus</name>
    <name type="synonym">Magnaporthe grisea</name>
    <dbReference type="NCBI Taxonomy" id="148305"/>
    <lineage>
        <taxon>Eukaryota</taxon>
        <taxon>Fungi</taxon>
        <taxon>Dikarya</taxon>
        <taxon>Ascomycota</taxon>
        <taxon>Pezizomycotina</taxon>
        <taxon>Sordariomycetes</taxon>
        <taxon>Sordariomycetidae</taxon>
        <taxon>Magnaporthales</taxon>
        <taxon>Pyriculariaceae</taxon>
        <taxon>Pyricularia</taxon>
    </lineage>
</organism>
<feature type="region of interest" description="Disordered" evidence="2">
    <location>
        <begin position="201"/>
        <end position="222"/>
    </location>
</feature>
<dbReference type="Proteomes" id="UP000515153">
    <property type="component" value="Unplaced"/>
</dbReference>
<dbReference type="RefSeq" id="XP_030986349.1">
    <property type="nucleotide sequence ID" value="XM_031122308.1"/>
</dbReference>
<reference evidence="5" key="2">
    <citation type="submission" date="2019-10" db="EMBL/GenBank/DDBJ databases">
        <authorList>
            <consortium name="NCBI Genome Project"/>
        </authorList>
    </citation>
    <scope>NUCLEOTIDE SEQUENCE</scope>
    <source>
        <strain evidence="5">NI907</strain>
    </source>
</reference>
<dbReference type="InterPro" id="IPR001138">
    <property type="entry name" value="Zn2Cys6_DnaBD"/>
</dbReference>
<gene>
    <name evidence="5" type="ORF">PgNI_02241</name>
</gene>
<evidence type="ECO:0000256" key="2">
    <source>
        <dbReference type="SAM" id="MobiDB-lite"/>
    </source>
</evidence>
<dbReference type="PROSITE" id="PS50048">
    <property type="entry name" value="ZN2_CY6_FUNGAL_2"/>
    <property type="match status" value="1"/>
</dbReference>
<feature type="compositionally biased region" description="Polar residues" evidence="2">
    <location>
        <begin position="8"/>
        <end position="28"/>
    </location>
</feature>
<keyword evidence="4" id="KW-1185">Reference proteome</keyword>